<proteinExistence type="inferred from homology"/>
<evidence type="ECO:0000256" key="1">
    <source>
        <dbReference type="ARBA" id="ARBA00004196"/>
    </source>
</evidence>
<name>A0ABW4PRK2_9ACTN</name>
<accession>A0ABW4PRK2</accession>
<evidence type="ECO:0000313" key="6">
    <source>
        <dbReference type="Proteomes" id="UP001597365"/>
    </source>
</evidence>
<dbReference type="PANTHER" id="PTHR43649">
    <property type="entry name" value="ARABINOSE-BINDING PROTEIN-RELATED"/>
    <property type="match status" value="1"/>
</dbReference>
<dbReference type="PANTHER" id="PTHR43649:SF31">
    <property type="entry name" value="SN-GLYCEROL-3-PHOSPHATE-BINDING PERIPLASMIC PROTEIN UGPB"/>
    <property type="match status" value="1"/>
</dbReference>
<reference evidence="6" key="1">
    <citation type="journal article" date="2019" name="Int. J. Syst. Evol. Microbiol.">
        <title>The Global Catalogue of Microorganisms (GCM) 10K type strain sequencing project: providing services to taxonomists for standard genome sequencing and annotation.</title>
        <authorList>
            <consortium name="The Broad Institute Genomics Platform"/>
            <consortium name="The Broad Institute Genome Sequencing Center for Infectious Disease"/>
            <person name="Wu L."/>
            <person name="Ma J."/>
        </authorList>
    </citation>
    <scope>NUCLEOTIDE SEQUENCE [LARGE SCALE GENOMIC DNA]</scope>
    <source>
        <strain evidence="6">CGMCC 4.7455</strain>
    </source>
</reference>
<dbReference type="RefSeq" id="WP_380903952.1">
    <property type="nucleotide sequence ID" value="NZ_JBHUFU010000019.1"/>
</dbReference>
<gene>
    <name evidence="5" type="ORF">ACFSJS_24325</name>
</gene>
<evidence type="ECO:0000256" key="3">
    <source>
        <dbReference type="ARBA" id="ARBA00022448"/>
    </source>
</evidence>
<dbReference type="InterPro" id="IPR006059">
    <property type="entry name" value="SBP"/>
</dbReference>
<dbReference type="Proteomes" id="UP001597365">
    <property type="component" value="Unassembled WGS sequence"/>
</dbReference>
<dbReference type="InterPro" id="IPR050490">
    <property type="entry name" value="Bact_solute-bd_prot1"/>
</dbReference>
<comment type="similarity">
    <text evidence="2">Belongs to the bacterial solute-binding protein 1 family.</text>
</comment>
<organism evidence="5 6">
    <name type="scientific">Streptomyces desertarenae</name>
    <dbReference type="NCBI Taxonomy" id="2666184"/>
    <lineage>
        <taxon>Bacteria</taxon>
        <taxon>Bacillati</taxon>
        <taxon>Actinomycetota</taxon>
        <taxon>Actinomycetes</taxon>
        <taxon>Kitasatosporales</taxon>
        <taxon>Streptomycetaceae</taxon>
        <taxon>Streptomyces</taxon>
    </lineage>
</organism>
<dbReference type="EMBL" id="JBHUFU010000019">
    <property type="protein sequence ID" value="MFD1832745.1"/>
    <property type="molecule type" value="Genomic_DNA"/>
</dbReference>
<dbReference type="Pfam" id="PF13416">
    <property type="entry name" value="SBP_bac_8"/>
    <property type="match status" value="1"/>
</dbReference>
<protein>
    <submittedName>
        <fullName evidence="5">Extracellular solute-binding protein</fullName>
    </submittedName>
</protein>
<keyword evidence="3" id="KW-0813">Transport</keyword>
<keyword evidence="6" id="KW-1185">Reference proteome</keyword>
<comment type="caution">
    <text evidence="5">The sequence shown here is derived from an EMBL/GenBank/DDBJ whole genome shotgun (WGS) entry which is preliminary data.</text>
</comment>
<keyword evidence="4" id="KW-0732">Signal</keyword>
<sequence>MEPVRSPDGRIVLDVWLANYPFRTYDGRDFLAPMRQFAAQFEKAHPEYRVDITGHDFWTMPQKVAAAVESGGTPVLAAYYAGDTQAARDARAADGAPLFTPVGKAIGDRTEILGEPVAVRDLVPAVRDFYTYGGELCSVPVTATTLLLYANTTLLEAAGISALPTTWEELRKACAAVVRGPGGAPHGITWANDGWVFQQAVALQGGLLATPGNGRTGRATSVDLSSPHLLDWVRWWADLHADGHYLYTGSPSDWGGAFGAFAQQRVAFALDSSKAAEDLVRCGNQAGFDVAVCPMPAADRSPRAGNPVSGDSLWLAAGLDRATEDGALAFTQFLINPRNAAEWHRAHGFVPVTEPAFALLEEEGWFAGRPHQRVATEQLRASDGSVAALGPLVGDLAGIGEVMTGAMDDVLLRGADPVERFARASARAQEVLDDWLRMHGEPAAAPA</sequence>
<evidence type="ECO:0000256" key="2">
    <source>
        <dbReference type="ARBA" id="ARBA00008520"/>
    </source>
</evidence>
<dbReference type="SUPFAM" id="SSF53850">
    <property type="entry name" value="Periplasmic binding protein-like II"/>
    <property type="match status" value="1"/>
</dbReference>
<comment type="subcellular location">
    <subcellularLocation>
        <location evidence="1">Cell envelope</location>
    </subcellularLocation>
</comment>
<evidence type="ECO:0000313" key="5">
    <source>
        <dbReference type="EMBL" id="MFD1832745.1"/>
    </source>
</evidence>
<evidence type="ECO:0000256" key="4">
    <source>
        <dbReference type="ARBA" id="ARBA00022729"/>
    </source>
</evidence>
<dbReference type="Gene3D" id="3.40.190.10">
    <property type="entry name" value="Periplasmic binding protein-like II"/>
    <property type="match status" value="2"/>
</dbReference>